<keyword evidence="4" id="KW-0812">Transmembrane</keyword>
<evidence type="ECO:0000313" key="9">
    <source>
        <dbReference type="EMBL" id="CAK9038462.1"/>
    </source>
</evidence>
<keyword evidence="10" id="KW-1185">Reference proteome</keyword>
<dbReference type="Proteomes" id="UP001642484">
    <property type="component" value="Unassembled WGS sequence"/>
</dbReference>
<evidence type="ECO:0000313" key="10">
    <source>
        <dbReference type="Proteomes" id="UP001642484"/>
    </source>
</evidence>
<dbReference type="PANTHER" id="PTHR12137">
    <property type="entry name" value="CARBOHYDRATE SULFOTRANSFERASE"/>
    <property type="match status" value="1"/>
</dbReference>
<comment type="caution">
    <text evidence="9">The sequence shown here is derived from an EMBL/GenBank/DDBJ whole genome shotgun (WGS) entry which is preliminary data.</text>
</comment>
<dbReference type="EMBL" id="CAXAMN010012555">
    <property type="protein sequence ID" value="CAK9038462.1"/>
    <property type="molecule type" value="Genomic_DNA"/>
</dbReference>
<keyword evidence="5" id="KW-1133">Transmembrane helix</keyword>
<comment type="similarity">
    <text evidence="2">Belongs to the sulfotransferase 2 family.</text>
</comment>
<evidence type="ECO:0000256" key="8">
    <source>
        <dbReference type="ARBA" id="ARBA00023180"/>
    </source>
</evidence>
<keyword evidence="6" id="KW-0333">Golgi apparatus</keyword>
<evidence type="ECO:0000256" key="5">
    <source>
        <dbReference type="ARBA" id="ARBA00022989"/>
    </source>
</evidence>
<evidence type="ECO:0000256" key="1">
    <source>
        <dbReference type="ARBA" id="ARBA00004323"/>
    </source>
</evidence>
<evidence type="ECO:0000256" key="3">
    <source>
        <dbReference type="ARBA" id="ARBA00022679"/>
    </source>
</evidence>
<name>A0ABP0LIC8_9DINO</name>
<accession>A0ABP0LIC8</accession>
<keyword evidence="7" id="KW-0472">Membrane</keyword>
<dbReference type="InterPro" id="IPR005331">
    <property type="entry name" value="Sulfotransferase"/>
</dbReference>
<gene>
    <name evidence="9" type="ORF">CCMP2556_LOCUS21038</name>
</gene>
<evidence type="ECO:0008006" key="11">
    <source>
        <dbReference type="Google" id="ProtNLM"/>
    </source>
</evidence>
<organism evidence="9 10">
    <name type="scientific">Durusdinium trenchii</name>
    <dbReference type="NCBI Taxonomy" id="1381693"/>
    <lineage>
        <taxon>Eukaryota</taxon>
        <taxon>Sar</taxon>
        <taxon>Alveolata</taxon>
        <taxon>Dinophyceae</taxon>
        <taxon>Suessiales</taxon>
        <taxon>Symbiodiniaceae</taxon>
        <taxon>Durusdinium</taxon>
    </lineage>
</organism>
<sequence>MNDSTQPLALKAAALAARFDMKLLWFLAVSTLQFVGEVYRVYPSFLRFIGQKLQSKRASFASGSVQQAGQCSNFGISFRKKHTQSEISLSQLPAGWSQAPFVVPDAKLIFCPQFKVGTTEFMRLLRWLDGQDYNVHPHFQVEGRPGNLTTLADFEMKAALEMMLDSAWIKLVVVRDPLHRLRSAYLDKIKIVAANGSKHIQEKYADALNVRIPTLSNLSFATFVRRVEAQMKKM</sequence>
<evidence type="ECO:0000256" key="7">
    <source>
        <dbReference type="ARBA" id="ARBA00023136"/>
    </source>
</evidence>
<dbReference type="InterPro" id="IPR018011">
    <property type="entry name" value="Carb_sulfotrans_8-10"/>
</dbReference>
<dbReference type="PANTHER" id="PTHR12137:SF54">
    <property type="entry name" value="CARBOHYDRATE SULFOTRANSFERASE"/>
    <property type="match status" value="1"/>
</dbReference>
<reference evidence="9 10" key="1">
    <citation type="submission" date="2024-02" db="EMBL/GenBank/DDBJ databases">
        <authorList>
            <person name="Chen Y."/>
            <person name="Shah S."/>
            <person name="Dougan E. K."/>
            <person name="Thang M."/>
            <person name="Chan C."/>
        </authorList>
    </citation>
    <scope>NUCLEOTIDE SEQUENCE [LARGE SCALE GENOMIC DNA]</scope>
</reference>
<evidence type="ECO:0000256" key="4">
    <source>
        <dbReference type="ARBA" id="ARBA00022692"/>
    </source>
</evidence>
<comment type="subcellular location">
    <subcellularLocation>
        <location evidence="1">Golgi apparatus membrane</location>
        <topology evidence="1">Single-pass type II membrane protein</topology>
    </subcellularLocation>
</comment>
<proteinExistence type="inferred from homology"/>
<dbReference type="Pfam" id="PF03567">
    <property type="entry name" value="Sulfotransfer_2"/>
    <property type="match status" value="1"/>
</dbReference>
<keyword evidence="8" id="KW-0325">Glycoprotein</keyword>
<evidence type="ECO:0000256" key="6">
    <source>
        <dbReference type="ARBA" id="ARBA00023034"/>
    </source>
</evidence>
<keyword evidence="3" id="KW-0808">Transferase</keyword>
<protein>
    <recommendedName>
        <fullName evidence="11">Sulfotransferase</fullName>
    </recommendedName>
</protein>
<evidence type="ECO:0000256" key="2">
    <source>
        <dbReference type="ARBA" id="ARBA00006339"/>
    </source>
</evidence>